<sequence length="89" mass="10336">MDTVERTAMGKNHRHVYPISLKLQAVTMMSTMSIQKVAFEQSIPYPTIRPGRPTIIPQPEQLLAFMDNRRNQERALTCSHMVNFLKQHQ</sequence>
<dbReference type="EMBL" id="KI913213">
    <property type="protein sequence ID" value="ETV66297.1"/>
    <property type="molecule type" value="Genomic_DNA"/>
</dbReference>
<gene>
    <name evidence="1" type="ORF">H257_17200</name>
</gene>
<protein>
    <submittedName>
        <fullName evidence="1">Uncharacterized protein</fullName>
    </submittedName>
</protein>
<name>W4FFK5_APHAT</name>
<dbReference type="VEuPathDB" id="FungiDB:H257_17200"/>
<proteinExistence type="predicted"/>
<accession>W4FFK5</accession>
<reference evidence="1" key="1">
    <citation type="submission" date="2013-12" db="EMBL/GenBank/DDBJ databases">
        <title>The Genome Sequence of Aphanomyces astaci APO3.</title>
        <authorList>
            <consortium name="The Broad Institute Genomics Platform"/>
            <person name="Russ C."/>
            <person name="Tyler B."/>
            <person name="van West P."/>
            <person name="Dieguez-Uribeondo J."/>
            <person name="Young S.K."/>
            <person name="Zeng Q."/>
            <person name="Gargeya S."/>
            <person name="Fitzgerald M."/>
            <person name="Abouelleil A."/>
            <person name="Alvarado L."/>
            <person name="Chapman S.B."/>
            <person name="Gainer-Dewar J."/>
            <person name="Goldberg J."/>
            <person name="Griggs A."/>
            <person name="Gujja S."/>
            <person name="Hansen M."/>
            <person name="Howarth C."/>
            <person name="Imamovic A."/>
            <person name="Ireland A."/>
            <person name="Larimer J."/>
            <person name="McCowan C."/>
            <person name="Murphy C."/>
            <person name="Pearson M."/>
            <person name="Poon T.W."/>
            <person name="Priest M."/>
            <person name="Roberts A."/>
            <person name="Saif S."/>
            <person name="Shea T."/>
            <person name="Sykes S."/>
            <person name="Wortman J."/>
            <person name="Nusbaum C."/>
            <person name="Birren B."/>
        </authorList>
    </citation>
    <scope>NUCLEOTIDE SEQUENCE [LARGE SCALE GENOMIC DNA]</scope>
    <source>
        <strain evidence="1">APO3</strain>
    </source>
</reference>
<dbReference type="AlphaFoldDB" id="W4FFK5"/>
<organism evidence="1">
    <name type="scientific">Aphanomyces astaci</name>
    <name type="common">Crayfish plague agent</name>
    <dbReference type="NCBI Taxonomy" id="112090"/>
    <lineage>
        <taxon>Eukaryota</taxon>
        <taxon>Sar</taxon>
        <taxon>Stramenopiles</taxon>
        <taxon>Oomycota</taxon>
        <taxon>Saprolegniomycetes</taxon>
        <taxon>Saprolegniales</taxon>
        <taxon>Verrucalvaceae</taxon>
        <taxon>Aphanomyces</taxon>
    </lineage>
</organism>
<evidence type="ECO:0000313" key="1">
    <source>
        <dbReference type="EMBL" id="ETV66297.1"/>
    </source>
</evidence>
<dbReference type="GeneID" id="20819196"/>
<dbReference type="RefSeq" id="XP_009844203.1">
    <property type="nucleotide sequence ID" value="XM_009845901.1"/>
</dbReference>